<dbReference type="PANTHER" id="PTHR24068">
    <property type="entry name" value="UBIQUITIN-CONJUGATING ENZYME E2"/>
    <property type="match status" value="1"/>
</dbReference>
<evidence type="ECO:0000313" key="4">
    <source>
        <dbReference type="Ensembl" id="ENSGWIP00000026906.1"/>
    </source>
</evidence>
<dbReference type="GO" id="GO:0016567">
    <property type="term" value="P:protein ubiquitination"/>
    <property type="evidence" value="ECO:0007669"/>
    <property type="project" value="InterPro"/>
</dbReference>
<evidence type="ECO:0000259" key="1">
    <source>
        <dbReference type="PROSITE" id="PS50127"/>
    </source>
</evidence>
<reference evidence="4" key="2">
    <citation type="submission" date="2025-08" db="UniProtKB">
        <authorList>
            <consortium name="Ensembl"/>
        </authorList>
    </citation>
    <scope>IDENTIFICATION</scope>
</reference>
<dbReference type="InterPro" id="IPR036465">
    <property type="entry name" value="vWFA_dom_sf"/>
</dbReference>
<dbReference type="SUPFAM" id="SSF57850">
    <property type="entry name" value="RING/U-box"/>
    <property type="match status" value="1"/>
</dbReference>
<dbReference type="SMART" id="SM00212">
    <property type="entry name" value="UBCc"/>
    <property type="match status" value="1"/>
</dbReference>
<evidence type="ECO:0000313" key="5">
    <source>
        <dbReference type="Proteomes" id="UP000694680"/>
    </source>
</evidence>
<dbReference type="InterPro" id="IPR016135">
    <property type="entry name" value="UBQ-conjugating_enzyme/RWD"/>
</dbReference>
<dbReference type="CDD" id="cd16453">
    <property type="entry name" value="RING-Ubox"/>
    <property type="match status" value="1"/>
</dbReference>
<dbReference type="Gene3D" id="3.30.40.10">
    <property type="entry name" value="Zinc/RING finger domain, C3HC4 (zinc finger)"/>
    <property type="match status" value="1"/>
</dbReference>
<reference evidence="4" key="1">
    <citation type="submission" date="2020-06" db="EMBL/GenBank/DDBJ databases">
        <authorList>
            <consortium name="Wellcome Sanger Institute Data Sharing"/>
        </authorList>
    </citation>
    <scope>NUCLEOTIDE SEQUENCE [LARGE SCALE GENOMIC DNA]</scope>
</reference>
<dbReference type="SMART" id="SM00504">
    <property type="entry name" value="Ubox"/>
    <property type="match status" value="1"/>
</dbReference>
<protein>
    <submittedName>
        <fullName evidence="4">Uncharacterized protein</fullName>
    </submittedName>
</protein>
<name>A0A8C5EWC4_GOUWI</name>
<dbReference type="Gene3D" id="3.40.50.410">
    <property type="entry name" value="von Willebrand factor, type A domain"/>
    <property type="match status" value="1"/>
</dbReference>
<dbReference type="PROSITE" id="PS51698">
    <property type="entry name" value="U_BOX"/>
    <property type="match status" value="1"/>
</dbReference>
<dbReference type="InterPro" id="IPR002035">
    <property type="entry name" value="VWF_A"/>
</dbReference>
<sequence length="529" mass="60846">MIVVYDCLSGKEKNEDVNELANLTGDHRNDHTFGTSRTPKEAILVLIDSSSSMSEICYEDLQMQKINAVKELFDNFASRTMAYDFYHIIGLVKFDSAVEIMHTFTETLEKFKEHVRTLEPSGKTKLYDALQLGKMELDKVKMKFPDCRLRIVCLTDGNDVGSLTKPMDVAANLIKSNIIVDSILLGKVVNTVLYCISNATGGCCFKPETSKNGLRLFENETVLSLDLRKPKTKADPLKIREYFLKQASLSPVYDELAEVVLPSQINSKVNATHDALKRKIQEAKDGRFMEKDKRILEELKNLHCDPHPYFSIYPSESDFTFWKLLMEGPPDTPYEKGVFELFCQFGSDYPVKPPVIRFITPIYHCNINNVGRICHNIFDRNYNAQITMRDILDAVFGLLISPEPEDPLDSILAEEYMTNHEMYKEEATRQTEQKAGEALDVKEKQLVEPESFPDHLVCKLTKKVFVDPVKTKNGRVYERKAIEKHLKMSKFDPFLTPQTLLRRTDLKPHHEMKKMVIEYRSNQIQETWV</sequence>
<dbReference type="GO" id="GO:0004842">
    <property type="term" value="F:ubiquitin-protein transferase activity"/>
    <property type="evidence" value="ECO:0007669"/>
    <property type="project" value="InterPro"/>
</dbReference>
<dbReference type="CDD" id="cd00198">
    <property type="entry name" value="vWFA"/>
    <property type="match status" value="1"/>
</dbReference>
<dbReference type="SMART" id="SM00327">
    <property type="entry name" value="VWA"/>
    <property type="match status" value="1"/>
</dbReference>
<dbReference type="AlphaFoldDB" id="A0A8C5EWC4"/>
<dbReference type="Pfam" id="PF00179">
    <property type="entry name" value="UQ_con"/>
    <property type="match status" value="1"/>
</dbReference>
<dbReference type="Proteomes" id="UP000694680">
    <property type="component" value="Chromosome 11"/>
</dbReference>
<reference evidence="4" key="3">
    <citation type="submission" date="2025-09" db="UniProtKB">
        <authorList>
            <consortium name="Ensembl"/>
        </authorList>
    </citation>
    <scope>IDENTIFICATION</scope>
</reference>
<dbReference type="SUPFAM" id="SSF53300">
    <property type="entry name" value="vWA-like"/>
    <property type="match status" value="1"/>
</dbReference>
<organism evidence="4 5">
    <name type="scientific">Gouania willdenowi</name>
    <name type="common">Blunt-snouted clingfish</name>
    <name type="synonym">Lepadogaster willdenowi</name>
    <dbReference type="NCBI Taxonomy" id="441366"/>
    <lineage>
        <taxon>Eukaryota</taxon>
        <taxon>Metazoa</taxon>
        <taxon>Chordata</taxon>
        <taxon>Craniata</taxon>
        <taxon>Vertebrata</taxon>
        <taxon>Euteleostomi</taxon>
        <taxon>Actinopterygii</taxon>
        <taxon>Neopterygii</taxon>
        <taxon>Teleostei</taxon>
        <taxon>Neoteleostei</taxon>
        <taxon>Acanthomorphata</taxon>
        <taxon>Ovalentaria</taxon>
        <taxon>Blenniimorphae</taxon>
        <taxon>Blenniiformes</taxon>
        <taxon>Gobiesocoidei</taxon>
        <taxon>Gobiesocidae</taxon>
        <taxon>Gobiesocinae</taxon>
        <taxon>Gouania</taxon>
    </lineage>
</organism>
<proteinExistence type="predicted"/>
<feature type="domain" description="VWFA" evidence="2">
    <location>
        <begin position="42"/>
        <end position="237"/>
    </location>
</feature>
<dbReference type="Gene3D" id="3.10.110.10">
    <property type="entry name" value="Ubiquitin Conjugating Enzyme"/>
    <property type="match status" value="1"/>
</dbReference>
<dbReference type="Pfam" id="PF04564">
    <property type="entry name" value="U-box"/>
    <property type="match status" value="1"/>
</dbReference>
<accession>A0A8C5EWC4</accession>
<feature type="domain" description="U-box" evidence="3">
    <location>
        <begin position="451"/>
        <end position="526"/>
    </location>
</feature>
<dbReference type="CDD" id="cd23833">
    <property type="entry name" value="UBCc_ApmR795-like"/>
    <property type="match status" value="1"/>
</dbReference>
<dbReference type="Ensembl" id="ENSGWIT00000029389.1">
    <property type="protein sequence ID" value="ENSGWIP00000026906.1"/>
    <property type="gene ID" value="ENSGWIG00000014106.1"/>
</dbReference>
<dbReference type="InterPro" id="IPR003613">
    <property type="entry name" value="Ubox_domain"/>
</dbReference>
<evidence type="ECO:0000259" key="3">
    <source>
        <dbReference type="PROSITE" id="PS51698"/>
    </source>
</evidence>
<keyword evidence="5" id="KW-1185">Reference proteome</keyword>
<dbReference type="InterPro" id="IPR013083">
    <property type="entry name" value="Znf_RING/FYVE/PHD"/>
</dbReference>
<dbReference type="PROSITE" id="PS50234">
    <property type="entry name" value="VWFA"/>
    <property type="match status" value="1"/>
</dbReference>
<feature type="domain" description="UBC core" evidence="1">
    <location>
        <begin position="290"/>
        <end position="436"/>
    </location>
</feature>
<dbReference type="SUPFAM" id="SSF54495">
    <property type="entry name" value="UBC-like"/>
    <property type="match status" value="1"/>
</dbReference>
<dbReference type="InterPro" id="IPR000608">
    <property type="entry name" value="UBC"/>
</dbReference>
<dbReference type="PROSITE" id="PS50127">
    <property type="entry name" value="UBC_2"/>
    <property type="match status" value="1"/>
</dbReference>
<evidence type="ECO:0000259" key="2">
    <source>
        <dbReference type="PROSITE" id="PS50234"/>
    </source>
</evidence>
<dbReference type="Pfam" id="PF13519">
    <property type="entry name" value="VWA_2"/>
    <property type="match status" value="1"/>
</dbReference>